<dbReference type="Pfam" id="PF00691">
    <property type="entry name" value="OmpA"/>
    <property type="match status" value="1"/>
</dbReference>
<dbReference type="SUPFAM" id="SSF103088">
    <property type="entry name" value="OmpA-like"/>
    <property type="match status" value="1"/>
</dbReference>
<evidence type="ECO:0000313" key="8">
    <source>
        <dbReference type="EMBL" id="MXQ09295.1"/>
    </source>
</evidence>
<dbReference type="Pfam" id="PF04972">
    <property type="entry name" value="BON"/>
    <property type="match status" value="1"/>
</dbReference>
<feature type="domain" description="OmpA-like" evidence="7">
    <location>
        <begin position="489"/>
        <end position="606"/>
    </location>
</feature>
<dbReference type="Gene3D" id="3.40.1520.20">
    <property type="match status" value="3"/>
</dbReference>
<dbReference type="PROSITE" id="PS51123">
    <property type="entry name" value="OMPA_2"/>
    <property type="match status" value="1"/>
</dbReference>
<dbReference type="Proteomes" id="UP000480350">
    <property type="component" value="Unassembled WGS sequence"/>
</dbReference>
<evidence type="ECO:0000256" key="4">
    <source>
        <dbReference type="PROSITE-ProRule" id="PRU00473"/>
    </source>
</evidence>
<dbReference type="InterPro" id="IPR036737">
    <property type="entry name" value="OmpA-like_sf"/>
</dbReference>
<dbReference type="PANTHER" id="PTHR30329:SF21">
    <property type="entry name" value="LIPOPROTEIN YIAD-RELATED"/>
    <property type="match status" value="1"/>
</dbReference>
<comment type="subcellular location">
    <subcellularLocation>
        <location evidence="1">Cell outer membrane</location>
    </subcellularLocation>
</comment>
<dbReference type="GO" id="GO:0009279">
    <property type="term" value="C:cell outer membrane"/>
    <property type="evidence" value="ECO:0007669"/>
    <property type="project" value="UniProtKB-SubCell"/>
</dbReference>
<dbReference type="CDD" id="cd07185">
    <property type="entry name" value="OmpA_C-like"/>
    <property type="match status" value="1"/>
</dbReference>
<feature type="signal peptide" evidence="6">
    <location>
        <begin position="1"/>
        <end position="24"/>
    </location>
</feature>
<keyword evidence="3" id="KW-0998">Cell outer membrane</keyword>
<evidence type="ECO:0000256" key="6">
    <source>
        <dbReference type="SAM" id="SignalP"/>
    </source>
</evidence>
<dbReference type="PANTHER" id="PTHR30329">
    <property type="entry name" value="STATOR ELEMENT OF FLAGELLAR MOTOR COMPLEX"/>
    <property type="match status" value="1"/>
</dbReference>
<reference evidence="8 9" key="2">
    <citation type="submission" date="2020-03" db="EMBL/GenBank/DDBJ databases">
        <title>Kangsaoukella pontilimi gen. nov., sp. nov., a new member of the family Rhodobacteraceae isolated from a tidal mudflat.</title>
        <authorList>
            <person name="Kim I.S."/>
        </authorList>
    </citation>
    <scope>NUCLEOTIDE SEQUENCE [LARGE SCALE GENOMIC DNA]</scope>
    <source>
        <strain evidence="8 9">GH1-50</strain>
    </source>
</reference>
<dbReference type="EMBL" id="WUPT01000003">
    <property type="protein sequence ID" value="MXQ09295.1"/>
    <property type="molecule type" value="Genomic_DNA"/>
</dbReference>
<feature type="compositionally biased region" description="Acidic residues" evidence="5">
    <location>
        <begin position="606"/>
        <end position="623"/>
    </location>
</feature>
<evidence type="ECO:0000256" key="3">
    <source>
        <dbReference type="ARBA" id="ARBA00023237"/>
    </source>
</evidence>
<dbReference type="InterPro" id="IPR006665">
    <property type="entry name" value="OmpA-like"/>
</dbReference>
<dbReference type="Gene3D" id="3.30.1330.60">
    <property type="entry name" value="OmpA-like domain"/>
    <property type="match status" value="1"/>
</dbReference>
<feature type="region of interest" description="Disordered" evidence="5">
    <location>
        <begin position="576"/>
        <end position="623"/>
    </location>
</feature>
<keyword evidence="6" id="KW-0732">Signal</keyword>
<keyword evidence="9" id="KW-1185">Reference proteome</keyword>
<dbReference type="PRINTS" id="PR01021">
    <property type="entry name" value="OMPADOMAIN"/>
</dbReference>
<reference evidence="8 9" key="1">
    <citation type="submission" date="2019-12" db="EMBL/GenBank/DDBJ databases">
        <authorList>
            <person name="Lee S.D."/>
        </authorList>
    </citation>
    <scope>NUCLEOTIDE SEQUENCE [LARGE SCALE GENOMIC DNA]</scope>
    <source>
        <strain evidence="8 9">GH1-50</strain>
    </source>
</reference>
<evidence type="ECO:0000313" key="9">
    <source>
        <dbReference type="Proteomes" id="UP000480350"/>
    </source>
</evidence>
<gene>
    <name evidence="8" type="ORF">GQ651_15730</name>
</gene>
<proteinExistence type="predicted"/>
<dbReference type="InterPro" id="IPR050330">
    <property type="entry name" value="Bact_OuterMem_StrucFunc"/>
</dbReference>
<keyword evidence="2 4" id="KW-0472">Membrane</keyword>
<sequence length="623" mass="65399">MTTLRGYIPHALALALGAGASAGAALWVKESVETAAMTDISLVLAQTGQDWAEVQVDGLQVTMTGTAPDEATRFAALSAAGSVVDASRIIDSMEVEAAAAIAAPEFAIEILKNDGELSVIGLVPTESGPDTILERARRIAGTAQITDLIESADFAPPPGWERALAFGLDTLDMLPRSKVSITPGRVAVSAVAATPERKREIERELNRDVPQGIALSLEIAAPRPVIAPFTLRYIIDEDGGRFDACSADTEAARDRILATAISAGLQGDASCTLGLGVPSTRWGEAASLSIATLAAIGQGTVTLSNTAVSLVALEGTDADLFERETGELEGALPDVFSLTAVLPVTEEVDDTSSTAPEFTATRSPEGLVQLRGKLADERSRMAIEAFAAAHFGVASLTPATRLDENVPAGWSMRVLTALEALALLNNGSVRVTDKAVNVSGVSGREDARAEVARVLSSKLSDGIEYEIDVSYSEALDPLAALPTPEECVRQINAVATANKITFAPGSSDIEPDALPTIDAIAELLRDCQTVQIEIGGHTDSQGRESMNQQLSQTRADAVLNAIMSRRVLTSNLTAKGYGESEPIADNGTEEGREANRRIEFKLILPEETEAEDDTAEAEGEASQ</sequence>
<dbReference type="InterPro" id="IPR007055">
    <property type="entry name" value="BON_dom"/>
</dbReference>
<accession>A0A7C9MLJ4</accession>
<evidence type="ECO:0000256" key="5">
    <source>
        <dbReference type="SAM" id="MobiDB-lite"/>
    </source>
</evidence>
<protein>
    <submittedName>
        <fullName evidence="8">OmpA family protein</fullName>
    </submittedName>
</protein>
<organism evidence="8 9">
    <name type="scientific">Kangsaoukella pontilimi</name>
    <dbReference type="NCBI Taxonomy" id="2691042"/>
    <lineage>
        <taxon>Bacteria</taxon>
        <taxon>Pseudomonadati</taxon>
        <taxon>Pseudomonadota</taxon>
        <taxon>Alphaproteobacteria</taxon>
        <taxon>Rhodobacterales</taxon>
        <taxon>Paracoccaceae</taxon>
        <taxon>Kangsaoukella</taxon>
    </lineage>
</organism>
<feature type="compositionally biased region" description="Basic and acidic residues" evidence="5">
    <location>
        <begin position="589"/>
        <end position="600"/>
    </location>
</feature>
<dbReference type="RefSeq" id="WP_160765227.1">
    <property type="nucleotide sequence ID" value="NZ_WUPT01000003.1"/>
</dbReference>
<dbReference type="InterPro" id="IPR006664">
    <property type="entry name" value="OMP_bac"/>
</dbReference>
<name>A0A7C9MLJ4_9RHOB</name>
<evidence type="ECO:0000256" key="2">
    <source>
        <dbReference type="ARBA" id="ARBA00023136"/>
    </source>
</evidence>
<evidence type="ECO:0000256" key="1">
    <source>
        <dbReference type="ARBA" id="ARBA00004442"/>
    </source>
</evidence>
<feature type="chain" id="PRO_5028816018" evidence="6">
    <location>
        <begin position="25"/>
        <end position="623"/>
    </location>
</feature>
<evidence type="ECO:0000259" key="7">
    <source>
        <dbReference type="PROSITE" id="PS51123"/>
    </source>
</evidence>
<comment type="caution">
    <text evidence="8">The sequence shown here is derived from an EMBL/GenBank/DDBJ whole genome shotgun (WGS) entry which is preliminary data.</text>
</comment>
<dbReference type="AlphaFoldDB" id="A0A7C9MLJ4"/>